<dbReference type="OrthoDB" id="8592387at2"/>
<feature type="signal peptide" evidence="1">
    <location>
        <begin position="1"/>
        <end position="22"/>
    </location>
</feature>
<organism evidence="2 3">
    <name type="scientific">Azoarcus indigens</name>
    <dbReference type="NCBI Taxonomy" id="29545"/>
    <lineage>
        <taxon>Bacteria</taxon>
        <taxon>Pseudomonadati</taxon>
        <taxon>Pseudomonadota</taxon>
        <taxon>Betaproteobacteria</taxon>
        <taxon>Rhodocyclales</taxon>
        <taxon>Zoogloeaceae</taxon>
        <taxon>Azoarcus</taxon>
    </lineage>
</organism>
<keyword evidence="1" id="KW-0732">Signal</keyword>
<dbReference type="RefSeq" id="WP_133588369.1">
    <property type="nucleotide sequence ID" value="NZ_SNVV01000002.1"/>
</dbReference>
<dbReference type="Proteomes" id="UP000295129">
    <property type="component" value="Unassembled WGS sequence"/>
</dbReference>
<feature type="chain" id="PRO_5020949775" evidence="1">
    <location>
        <begin position="23"/>
        <end position="126"/>
    </location>
</feature>
<comment type="caution">
    <text evidence="2">The sequence shown here is derived from an EMBL/GenBank/DDBJ whole genome shotgun (WGS) entry which is preliminary data.</text>
</comment>
<evidence type="ECO:0000313" key="3">
    <source>
        <dbReference type="Proteomes" id="UP000295129"/>
    </source>
</evidence>
<dbReference type="AlphaFoldDB" id="A0A4R6EDA0"/>
<protein>
    <submittedName>
        <fullName evidence="2">Uncharacterized protein</fullName>
    </submittedName>
</protein>
<proteinExistence type="predicted"/>
<evidence type="ECO:0000256" key="1">
    <source>
        <dbReference type="SAM" id="SignalP"/>
    </source>
</evidence>
<accession>A0A4R6EDA0</accession>
<evidence type="ECO:0000313" key="2">
    <source>
        <dbReference type="EMBL" id="TDN56157.1"/>
    </source>
</evidence>
<name>A0A4R6EDA0_9RHOO</name>
<keyword evidence="3" id="KW-1185">Reference proteome</keyword>
<gene>
    <name evidence="2" type="ORF">C7389_10292</name>
</gene>
<dbReference type="EMBL" id="SNVV01000002">
    <property type="protein sequence ID" value="TDN56157.1"/>
    <property type="molecule type" value="Genomic_DNA"/>
</dbReference>
<sequence length="126" mass="13199">MKKGLIAALLACAALLPAGVHAHGDEHAHEPQHGGQVTEAADLDFELVARPDVISLYIRDHGQPARLAGVSGKLTMLAGGNRNEVSLATLEDRLEARGAFDLAGARVVATVKMSDGKTANARFKLP</sequence>
<reference evidence="2 3" key="1">
    <citation type="submission" date="2019-03" db="EMBL/GenBank/DDBJ databases">
        <title>Genomic Encyclopedia of Type Strains, Phase IV (KMG-IV): sequencing the most valuable type-strain genomes for metagenomic binning, comparative biology and taxonomic classification.</title>
        <authorList>
            <person name="Goeker M."/>
        </authorList>
    </citation>
    <scope>NUCLEOTIDE SEQUENCE [LARGE SCALE GENOMIC DNA]</scope>
    <source>
        <strain evidence="2 3">DSM 12121</strain>
    </source>
</reference>